<dbReference type="Proteomes" id="UP000245631">
    <property type="component" value="Unassembled WGS sequence"/>
</dbReference>
<organism evidence="2 3">
    <name type="scientific">Rhizobium loti</name>
    <name type="common">Mesorhizobium loti</name>
    <dbReference type="NCBI Taxonomy" id="381"/>
    <lineage>
        <taxon>Bacteria</taxon>
        <taxon>Pseudomonadati</taxon>
        <taxon>Pseudomonadota</taxon>
        <taxon>Alphaproteobacteria</taxon>
        <taxon>Hyphomicrobiales</taxon>
        <taxon>Phyllobacteriaceae</taxon>
        <taxon>Mesorhizobium</taxon>
    </lineage>
</organism>
<protein>
    <recommendedName>
        <fullName evidence="4">Amidohydrolase</fullName>
    </recommendedName>
</protein>
<evidence type="ECO:0000313" key="2">
    <source>
        <dbReference type="EMBL" id="PWJ84706.1"/>
    </source>
</evidence>
<dbReference type="EMBL" id="QGGH01000031">
    <property type="protein sequence ID" value="PWJ84706.1"/>
    <property type="molecule type" value="Genomic_DNA"/>
</dbReference>
<proteinExistence type="predicted"/>
<dbReference type="SUPFAM" id="SSF53187">
    <property type="entry name" value="Zn-dependent exopeptidases"/>
    <property type="match status" value="1"/>
</dbReference>
<dbReference type="AlphaFoldDB" id="A0A8E2W7B1"/>
<name>A0A8E2W7B1_RHILI</name>
<evidence type="ECO:0008006" key="4">
    <source>
        <dbReference type="Google" id="ProtNLM"/>
    </source>
</evidence>
<evidence type="ECO:0000256" key="1">
    <source>
        <dbReference type="SAM" id="MobiDB-lite"/>
    </source>
</evidence>
<gene>
    <name evidence="2" type="ORF">C8D77_1319</name>
</gene>
<reference evidence="2 3" key="1">
    <citation type="submission" date="2018-05" db="EMBL/GenBank/DDBJ databases">
        <title>Genomic Encyclopedia of Type Strains, Phase IV (KMG-IV): sequencing the most valuable type-strain genomes for metagenomic binning, comparative biology and taxonomic classification.</title>
        <authorList>
            <person name="Goeker M."/>
        </authorList>
    </citation>
    <scope>NUCLEOTIDE SEQUENCE [LARGE SCALE GENOMIC DNA]</scope>
    <source>
        <strain evidence="2 3">DSM 2626</strain>
    </source>
</reference>
<sequence length="241" mass="26971">MHNSHLADEIIAWRRHLHLNPELDFDMHETTRFVRSWRPLESTTSKWGHWHSSVHREGPTIHACGHGGHGGHTAMLGYGNSGHRCAHVPGGRGSRTTVGRAQNGRGRLFGPFWHLPGLAVSRPLKPTSSRATRPRSAASDRSRLRTTFSSIRFHGNSRHPGTPPISYRAYRVGRTLRLCHRDRRARATMYSCPDPLRPRRATNSPFSMSRPRPSRTVRGPTPQGSRPAPGARRSIRQGAAP</sequence>
<feature type="region of interest" description="Disordered" evidence="1">
    <location>
        <begin position="123"/>
        <end position="166"/>
    </location>
</feature>
<comment type="caution">
    <text evidence="2">The sequence shown here is derived from an EMBL/GenBank/DDBJ whole genome shotgun (WGS) entry which is preliminary data.</text>
</comment>
<feature type="compositionally biased region" description="Low complexity" evidence="1">
    <location>
        <begin position="127"/>
        <end position="137"/>
    </location>
</feature>
<evidence type="ECO:0000313" key="3">
    <source>
        <dbReference type="Proteomes" id="UP000245631"/>
    </source>
</evidence>
<dbReference type="Gene3D" id="3.40.630.10">
    <property type="entry name" value="Zn peptidases"/>
    <property type="match status" value="1"/>
</dbReference>
<feature type="region of interest" description="Disordered" evidence="1">
    <location>
        <begin position="190"/>
        <end position="241"/>
    </location>
</feature>
<accession>A0A8E2W7B1</accession>